<evidence type="ECO:0000313" key="3">
    <source>
        <dbReference type="Proteomes" id="UP001164745"/>
    </source>
</evidence>
<dbReference type="EMBL" id="CP113864">
    <property type="protein sequence ID" value="WAM32604.1"/>
    <property type="molecule type" value="Genomic_DNA"/>
</dbReference>
<dbReference type="Gene3D" id="3.60.40.10">
    <property type="entry name" value="PPM-type phosphatase domain"/>
    <property type="match status" value="1"/>
</dbReference>
<reference evidence="2" key="1">
    <citation type="submission" date="2022-12" db="EMBL/GenBank/DDBJ databases">
        <authorList>
            <person name="Bing R.G."/>
            <person name="Willard D.J."/>
            <person name="Manesh M.J.H."/>
            <person name="Laemthong T."/>
            <person name="Crosby J.R."/>
            <person name="Kelly R.M."/>
        </authorList>
    </citation>
    <scope>NUCLEOTIDE SEQUENCE</scope>
    <source>
        <strain evidence="2">DSM 8991</strain>
    </source>
</reference>
<dbReference type="Pfam" id="PF13672">
    <property type="entry name" value="PP2C_2"/>
    <property type="match status" value="1"/>
</dbReference>
<organism evidence="2 3">
    <name type="scientific">Caldicellulosiruptor naganoensis</name>
    <dbReference type="NCBI Taxonomy" id="29324"/>
    <lineage>
        <taxon>Bacteria</taxon>
        <taxon>Bacillati</taxon>
        <taxon>Bacillota</taxon>
        <taxon>Bacillota incertae sedis</taxon>
        <taxon>Caldicellulosiruptorales</taxon>
        <taxon>Caldicellulosiruptoraceae</taxon>
        <taxon>Caldicellulosiruptor</taxon>
    </lineage>
</organism>
<dbReference type="Proteomes" id="UP001164745">
    <property type="component" value="Chromosome"/>
</dbReference>
<dbReference type="InterPro" id="IPR001932">
    <property type="entry name" value="PPM-type_phosphatase-like_dom"/>
</dbReference>
<dbReference type="CDD" id="cd00143">
    <property type="entry name" value="PP2Cc"/>
    <property type="match status" value="1"/>
</dbReference>
<dbReference type="PANTHER" id="PTHR47992">
    <property type="entry name" value="PROTEIN PHOSPHATASE"/>
    <property type="match status" value="1"/>
</dbReference>
<dbReference type="SMART" id="SM00332">
    <property type="entry name" value="PP2Cc"/>
    <property type="match status" value="1"/>
</dbReference>
<feature type="domain" description="PPM-type phosphatase" evidence="1">
    <location>
        <begin position="8"/>
        <end position="249"/>
    </location>
</feature>
<dbReference type="RefSeq" id="WP_045164881.1">
    <property type="nucleotide sequence ID" value="NZ_CP113864.1"/>
</dbReference>
<gene>
    <name evidence="2" type="ORF">OTJ99_001185</name>
</gene>
<dbReference type="InterPro" id="IPR036457">
    <property type="entry name" value="PPM-type-like_dom_sf"/>
</dbReference>
<proteinExistence type="predicted"/>
<evidence type="ECO:0000259" key="1">
    <source>
        <dbReference type="PROSITE" id="PS51746"/>
    </source>
</evidence>
<dbReference type="InterPro" id="IPR015655">
    <property type="entry name" value="PP2C"/>
</dbReference>
<accession>A0ABY7BMI2</accession>
<name>A0ABY7BMI2_9FIRM</name>
<dbReference type="PROSITE" id="PS51746">
    <property type="entry name" value="PPM_2"/>
    <property type="match status" value="1"/>
</dbReference>
<dbReference type="NCBIfam" id="NF033484">
    <property type="entry name" value="Stp1_PP2C_phos"/>
    <property type="match status" value="1"/>
</dbReference>
<dbReference type="SUPFAM" id="SSF81606">
    <property type="entry name" value="PP2C-like"/>
    <property type="match status" value="1"/>
</dbReference>
<evidence type="ECO:0000313" key="2">
    <source>
        <dbReference type="EMBL" id="WAM32604.1"/>
    </source>
</evidence>
<protein>
    <submittedName>
        <fullName evidence="2">Stp1/IreP family PP2C-type Ser/Thr phosphatase</fullName>
    </submittedName>
</protein>
<dbReference type="SMART" id="SM00331">
    <property type="entry name" value="PP2C_SIG"/>
    <property type="match status" value="1"/>
</dbReference>
<sequence>MKCVNVKYIALSETGSVRTNNEDYYLVFKTKDDSFTLFLIADGMGGHSAGEIASSFACKYVLEYLLVNLKRLNEIAEQVIREAYSYANQKIVELQMENPLWFGMGTTLAGVFVLKEKVIISNVGDSRVYFINQDKMLQITEDHSLVYEMYKNGKITKEEIYTHPQKNIITRAIGIGKEVDVDVYELKPQELGERWYILLCTDGLTNMVSESYIKEAFEKTSFEQIGKVLVEKALENGGIDNITVLYFTTQ</sequence>
<keyword evidence="3" id="KW-1185">Reference proteome</keyword>